<proteinExistence type="predicted"/>
<accession>A0A915KHR7</accession>
<dbReference type="Proteomes" id="UP000887565">
    <property type="component" value="Unplaced"/>
</dbReference>
<reference evidence="2" key="1">
    <citation type="submission" date="2022-11" db="UniProtKB">
        <authorList>
            <consortium name="WormBaseParasite"/>
        </authorList>
    </citation>
    <scope>IDENTIFICATION</scope>
</reference>
<evidence type="ECO:0000313" key="2">
    <source>
        <dbReference type="WBParaSite" id="nRc.2.0.1.t37459-RA"/>
    </source>
</evidence>
<sequence>MDFALNLVFSNYQTKGLDFGEIFPILKQEVADFKLLVDSSFLFSYFSKTNHMIAFYADKVWSSAIWVYKNYMVKMCKTLTEGVFDRGQFNGCGHFTEKNYLGCKQRNFQDFLMEGVFGCGNSTDVVALHKKCALCKQTDLITFDSAKG</sequence>
<protein>
    <submittedName>
        <fullName evidence="2">Uncharacterized protein</fullName>
    </submittedName>
</protein>
<organism evidence="1 2">
    <name type="scientific">Romanomermis culicivorax</name>
    <name type="common">Nematode worm</name>
    <dbReference type="NCBI Taxonomy" id="13658"/>
    <lineage>
        <taxon>Eukaryota</taxon>
        <taxon>Metazoa</taxon>
        <taxon>Ecdysozoa</taxon>
        <taxon>Nematoda</taxon>
        <taxon>Enoplea</taxon>
        <taxon>Dorylaimia</taxon>
        <taxon>Mermithida</taxon>
        <taxon>Mermithoidea</taxon>
        <taxon>Mermithidae</taxon>
        <taxon>Romanomermis</taxon>
    </lineage>
</organism>
<keyword evidence="1" id="KW-1185">Reference proteome</keyword>
<name>A0A915KHR7_ROMCU</name>
<dbReference type="WBParaSite" id="nRc.2.0.1.t37459-RA">
    <property type="protein sequence ID" value="nRc.2.0.1.t37459-RA"/>
    <property type="gene ID" value="nRc.2.0.1.g37459"/>
</dbReference>
<dbReference type="AlphaFoldDB" id="A0A915KHR7"/>
<evidence type="ECO:0000313" key="1">
    <source>
        <dbReference type="Proteomes" id="UP000887565"/>
    </source>
</evidence>